<dbReference type="GO" id="GO:0032259">
    <property type="term" value="P:methylation"/>
    <property type="evidence" value="ECO:0007669"/>
    <property type="project" value="UniProtKB-KW"/>
</dbReference>
<dbReference type="NCBIfam" id="TIGR00080">
    <property type="entry name" value="pimt"/>
    <property type="match status" value="1"/>
</dbReference>
<keyword evidence="6 7" id="KW-0949">S-adenosyl-L-methionine</keyword>
<dbReference type="PANTHER" id="PTHR11579">
    <property type="entry name" value="PROTEIN-L-ISOASPARTATE O-METHYLTRANSFERASE"/>
    <property type="match status" value="1"/>
</dbReference>
<dbReference type="NCBIfam" id="NF001453">
    <property type="entry name" value="PRK00312.1"/>
    <property type="match status" value="1"/>
</dbReference>
<accession>A0ABS7Y138</accession>
<keyword evidence="10" id="KW-1185">Reference proteome</keyword>
<proteinExistence type="inferred from homology"/>
<dbReference type="Proteomes" id="UP001198402">
    <property type="component" value="Unassembled WGS sequence"/>
</dbReference>
<dbReference type="PANTHER" id="PTHR11579:SF0">
    <property type="entry name" value="PROTEIN-L-ISOASPARTATE(D-ASPARTATE) O-METHYLTRANSFERASE"/>
    <property type="match status" value="1"/>
</dbReference>
<organism evidence="9 10">
    <name type="scientific">Winogradskyella vincentii</name>
    <dbReference type="NCBI Taxonomy" id="2877122"/>
    <lineage>
        <taxon>Bacteria</taxon>
        <taxon>Pseudomonadati</taxon>
        <taxon>Bacteroidota</taxon>
        <taxon>Flavobacteriia</taxon>
        <taxon>Flavobacteriales</taxon>
        <taxon>Flavobacteriaceae</taxon>
        <taxon>Winogradskyella</taxon>
    </lineage>
</organism>
<evidence type="ECO:0000256" key="3">
    <source>
        <dbReference type="ARBA" id="ARBA00022490"/>
    </source>
</evidence>
<dbReference type="GO" id="GO:0004719">
    <property type="term" value="F:protein-L-isoaspartate (D-aspartate) O-methyltransferase activity"/>
    <property type="evidence" value="ECO:0007669"/>
    <property type="project" value="UniProtKB-EC"/>
</dbReference>
<dbReference type="EC" id="2.1.1.77" evidence="7"/>
<comment type="subcellular location">
    <subcellularLocation>
        <location evidence="1 7">Cytoplasm</location>
    </subcellularLocation>
</comment>
<evidence type="ECO:0000256" key="7">
    <source>
        <dbReference type="HAMAP-Rule" id="MF_00090"/>
    </source>
</evidence>
<dbReference type="PROSITE" id="PS01279">
    <property type="entry name" value="PCMT"/>
    <property type="match status" value="1"/>
</dbReference>
<dbReference type="InterPro" id="IPR029063">
    <property type="entry name" value="SAM-dependent_MTases_sf"/>
</dbReference>
<dbReference type="RefSeq" id="WP_224477974.1">
    <property type="nucleotide sequence ID" value="NZ_JAIUJS010000003.1"/>
</dbReference>
<protein>
    <recommendedName>
        <fullName evidence="7">Protein-L-isoaspartate O-methyltransferase</fullName>
        <ecNumber evidence="7">2.1.1.77</ecNumber>
    </recommendedName>
    <alternativeName>
        <fullName evidence="7">L-isoaspartyl protein carboxyl methyltransferase</fullName>
    </alternativeName>
    <alternativeName>
        <fullName evidence="7">Protein L-isoaspartyl methyltransferase</fullName>
    </alternativeName>
    <alternativeName>
        <fullName evidence="7">Protein-beta-aspartate methyltransferase</fullName>
        <shortName evidence="7">PIMT</shortName>
    </alternativeName>
</protein>
<name>A0ABS7Y138_9FLAO</name>
<comment type="catalytic activity">
    <reaction evidence="7">
        <text>[protein]-L-isoaspartate + S-adenosyl-L-methionine = [protein]-L-isoaspartate alpha-methyl ester + S-adenosyl-L-homocysteine</text>
        <dbReference type="Rhea" id="RHEA:12705"/>
        <dbReference type="Rhea" id="RHEA-COMP:12143"/>
        <dbReference type="Rhea" id="RHEA-COMP:12144"/>
        <dbReference type="ChEBI" id="CHEBI:57856"/>
        <dbReference type="ChEBI" id="CHEBI:59789"/>
        <dbReference type="ChEBI" id="CHEBI:90596"/>
        <dbReference type="ChEBI" id="CHEBI:90598"/>
        <dbReference type="EC" id="2.1.1.77"/>
    </reaction>
</comment>
<feature type="signal peptide" evidence="8">
    <location>
        <begin position="1"/>
        <end position="19"/>
    </location>
</feature>
<keyword evidence="5 7" id="KW-0808">Transferase</keyword>
<dbReference type="InterPro" id="IPR000682">
    <property type="entry name" value="PCMT"/>
</dbReference>
<dbReference type="Pfam" id="PF01135">
    <property type="entry name" value="PCMT"/>
    <property type="match status" value="1"/>
</dbReference>
<dbReference type="SUPFAM" id="SSF53335">
    <property type="entry name" value="S-adenosyl-L-methionine-dependent methyltransferases"/>
    <property type="match status" value="1"/>
</dbReference>
<comment type="similarity">
    <text evidence="2 7">Belongs to the methyltransferase superfamily. L-isoaspartyl/D-aspartyl protein methyltransferase family.</text>
</comment>
<comment type="caution">
    <text evidence="9">The sequence shown here is derived from an EMBL/GenBank/DDBJ whole genome shotgun (WGS) entry which is preliminary data.</text>
</comment>
<evidence type="ECO:0000256" key="4">
    <source>
        <dbReference type="ARBA" id="ARBA00022603"/>
    </source>
</evidence>
<evidence type="ECO:0000256" key="2">
    <source>
        <dbReference type="ARBA" id="ARBA00005369"/>
    </source>
</evidence>
<dbReference type="CDD" id="cd02440">
    <property type="entry name" value="AdoMet_MTases"/>
    <property type="match status" value="1"/>
</dbReference>
<reference evidence="10" key="1">
    <citation type="submission" date="2023-07" db="EMBL/GenBank/DDBJ databases">
        <authorList>
            <person name="Yue Y."/>
        </authorList>
    </citation>
    <scope>NUCLEOTIDE SEQUENCE [LARGE SCALE GENOMIC DNA]</scope>
    <source>
        <strain evidence="10">2Y89</strain>
    </source>
</reference>
<feature type="chain" id="PRO_5045325201" description="Protein-L-isoaspartate O-methyltransferase" evidence="8">
    <location>
        <begin position="20"/>
        <end position="228"/>
    </location>
</feature>
<keyword evidence="8" id="KW-0732">Signal</keyword>
<evidence type="ECO:0000256" key="1">
    <source>
        <dbReference type="ARBA" id="ARBA00004496"/>
    </source>
</evidence>
<evidence type="ECO:0000313" key="9">
    <source>
        <dbReference type="EMBL" id="MCA0153050.1"/>
    </source>
</evidence>
<dbReference type="EMBL" id="JAIUJS010000003">
    <property type="protein sequence ID" value="MCA0153050.1"/>
    <property type="molecule type" value="Genomic_DNA"/>
</dbReference>
<gene>
    <name evidence="7" type="primary">pcm</name>
    <name evidence="9" type="ORF">LBV24_07470</name>
</gene>
<comment type="function">
    <text evidence="7">Catalyzes the methyl esterification of L-isoaspartyl residues in peptides and proteins that result from spontaneous decomposition of normal L-aspartyl and L-asparaginyl residues. It plays a role in the repair and/or degradation of damaged proteins.</text>
</comment>
<evidence type="ECO:0000256" key="6">
    <source>
        <dbReference type="ARBA" id="ARBA00022691"/>
    </source>
</evidence>
<dbReference type="HAMAP" id="MF_00090">
    <property type="entry name" value="PIMT"/>
    <property type="match status" value="1"/>
</dbReference>
<keyword evidence="3 7" id="KW-0963">Cytoplasm</keyword>
<keyword evidence="4 7" id="KW-0489">Methyltransferase</keyword>
<evidence type="ECO:0000313" key="10">
    <source>
        <dbReference type="Proteomes" id="UP001198402"/>
    </source>
</evidence>
<evidence type="ECO:0000256" key="5">
    <source>
        <dbReference type="ARBA" id="ARBA00022679"/>
    </source>
</evidence>
<dbReference type="Gene3D" id="3.40.50.150">
    <property type="entry name" value="Vaccinia Virus protein VP39"/>
    <property type="match status" value="1"/>
</dbReference>
<sequence length="228" mass="25498">MLRSVSIIFLIFMLTQAGAQDDYTKLREEMVTTQLQGRGIYDLETLKAMRSVKRHEFVPRSARHLAYTDGPLSIGHAQTISQPYIVAYMTQELKPKSHYRVLEIGTGSGYQAAVLAEIVDTVYTIEIVEPLGIKAKECLDQLGYKNIVTRIGDGYQGWPDQAPFDAIIVTAGIKNVPPALLEQLAEGGRLIIPVGTTFNMRLMLYTKKNGKIKHKERLPVSFVPFTRG</sequence>
<feature type="active site" evidence="7">
    <location>
        <position position="81"/>
    </location>
</feature>
<evidence type="ECO:0000256" key="8">
    <source>
        <dbReference type="SAM" id="SignalP"/>
    </source>
</evidence>